<organism evidence="3 4">
    <name type="scientific">Streptomyces polychromogenes</name>
    <dbReference type="NCBI Taxonomy" id="67342"/>
    <lineage>
        <taxon>Bacteria</taxon>
        <taxon>Bacillati</taxon>
        <taxon>Actinomycetota</taxon>
        <taxon>Actinomycetes</taxon>
        <taxon>Kitasatosporales</taxon>
        <taxon>Streptomycetaceae</taxon>
        <taxon>Streptomyces</taxon>
    </lineage>
</organism>
<feature type="compositionally biased region" description="Pro residues" evidence="1">
    <location>
        <begin position="101"/>
        <end position="115"/>
    </location>
</feature>
<gene>
    <name evidence="3" type="ORF">GCM10010302_75500</name>
</gene>
<name>A0ABP3FWY7_9ACTN</name>
<accession>A0ABP3FWY7</accession>
<feature type="transmembrane region" description="Helical" evidence="2">
    <location>
        <begin position="126"/>
        <end position="147"/>
    </location>
</feature>
<keyword evidence="4" id="KW-1185">Reference proteome</keyword>
<reference evidence="4" key="1">
    <citation type="journal article" date="2019" name="Int. J. Syst. Evol. Microbiol.">
        <title>The Global Catalogue of Microorganisms (GCM) 10K type strain sequencing project: providing services to taxonomists for standard genome sequencing and annotation.</title>
        <authorList>
            <consortium name="The Broad Institute Genomics Platform"/>
            <consortium name="The Broad Institute Genome Sequencing Center for Infectious Disease"/>
            <person name="Wu L."/>
            <person name="Ma J."/>
        </authorList>
    </citation>
    <scope>NUCLEOTIDE SEQUENCE [LARGE SCALE GENOMIC DNA]</scope>
    <source>
        <strain evidence="4">JCM 4505</strain>
    </source>
</reference>
<evidence type="ECO:0000313" key="3">
    <source>
        <dbReference type="EMBL" id="GAA0325296.1"/>
    </source>
</evidence>
<dbReference type="Proteomes" id="UP001501867">
    <property type="component" value="Unassembled WGS sequence"/>
</dbReference>
<keyword evidence="2" id="KW-0812">Transmembrane</keyword>
<protein>
    <submittedName>
        <fullName evidence="3">Uncharacterized protein</fullName>
    </submittedName>
</protein>
<keyword evidence="2" id="KW-0472">Membrane</keyword>
<evidence type="ECO:0000256" key="1">
    <source>
        <dbReference type="SAM" id="MobiDB-lite"/>
    </source>
</evidence>
<proteinExistence type="predicted"/>
<evidence type="ECO:0000313" key="4">
    <source>
        <dbReference type="Proteomes" id="UP001501867"/>
    </source>
</evidence>
<sequence>MLAVCSSSVGVAWFGRCPLFVATPGSGPGRPVPAALLGTGVCCPLLPGIGATAGASSAVGGEFEAVALPSPPLWWRPLELVACLAAAPAQPPAPQLAVPAPARPVPAPQPAPASPAPRKGGAVEGLAGGFLYGCAVGGIGAVVLGIVLRTAGAADGDALGITTMAFALASVVACMAIGAVQGGRKPAPPCRTGPPTSRR</sequence>
<feature type="region of interest" description="Disordered" evidence="1">
    <location>
        <begin position="99"/>
        <end position="119"/>
    </location>
</feature>
<feature type="transmembrane region" description="Helical" evidence="2">
    <location>
        <begin position="159"/>
        <end position="180"/>
    </location>
</feature>
<keyword evidence="2" id="KW-1133">Transmembrane helix</keyword>
<dbReference type="EMBL" id="BAAABV010000038">
    <property type="protein sequence ID" value="GAA0325296.1"/>
    <property type="molecule type" value="Genomic_DNA"/>
</dbReference>
<comment type="caution">
    <text evidence="3">The sequence shown here is derived from an EMBL/GenBank/DDBJ whole genome shotgun (WGS) entry which is preliminary data.</text>
</comment>
<evidence type="ECO:0000256" key="2">
    <source>
        <dbReference type="SAM" id="Phobius"/>
    </source>
</evidence>